<dbReference type="InterPro" id="IPR023393">
    <property type="entry name" value="START-like_dom_sf"/>
</dbReference>
<protein>
    <recommendedName>
        <fullName evidence="1">Coenzyme Q-binding protein COQ10 START domain-containing protein</fullName>
    </recommendedName>
</protein>
<comment type="caution">
    <text evidence="2">The sequence shown here is derived from an EMBL/GenBank/DDBJ whole genome shotgun (WGS) entry which is preliminary data.</text>
</comment>
<dbReference type="Proteomes" id="UP000248857">
    <property type="component" value="Unassembled WGS sequence"/>
</dbReference>
<accession>A0A2W1JT10</accession>
<dbReference type="Gene3D" id="3.30.530.20">
    <property type="match status" value="1"/>
</dbReference>
<feature type="domain" description="Coenzyme Q-binding protein COQ10 START" evidence="1">
    <location>
        <begin position="10"/>
        <end position="132"/>
    </location>
</feature>
<organism evidence="2 3">
    <name type="scientific">Acaryochloris thomasi RCC1774</name>
    <dbReference type="NCBI Taxonomy" id="1764569"/>
    <lineage>
        <taxon>Bacteria</taxon>
        <taxon>Bacillati</taxon>
        <taxon>Cyanobacteriota</taxon>
        <taxon>Cyanophyceae</taxon>
        <taxon>Acaryochloridales</taxon>
        <taxon>Acaryochloridaceae</taxon>
        <taxon>Acaryochloris</taxon>
        <taxon>Acaryochloris thomasi</taxon>
    </lineage>
</organism>
<dbReference type="RefSeq" id="WP_110987766.1">
    <property type="nucleotide sequence ID" value="NZ_CAWNWM010000014.1"/>
</dbReference>
<evidence type="ECO:0000313" key="2">
    <source>
        <dbReference type="EMBL" id="PZD71827.1"/>
    </source>
</evidence>
<sequence>MLHFEKSCLVDAPVETVWQFHERPDILNLLTPPWQPVQIVRRQGGLEVGALSEFRLWIGPIPVQWISIHTSCDINQQFTDEQEVGPMSSWKHRHQFEAQGSQTRLTDAIDFEIPGESLAEMLLGEWVKSRLNDMFAYRHQVTQERCI</sequence>
<dbReference type="Pfam" id="PF03364">
    <property type="entry name" value="Polyketide_cyc"/>
    <property type="match status" value="1"/>
</dbReference>
<keyword evidence="3" id="KW-1185">Reference proteome</keyword>
<name>A0A2W1JT10_9CYAN</name>
<dbReference type="AlphaFoldDB" id="A0A2W1JT10"/>
<dbReference type="OrthoDB" id="9801773at2"/>
<dbReference type="SUPFAM" id="SSF55961">
    <property type="entry name" value="Bet v1-like"/>
    <property type="match status" value="1"/>
</dbReference>
<reference evidence="2 3" key="1">
    <citation type="journal article" date="2018" name="Sci. Rep.">
        <title>A novel species of the marine cyanobacterium Acaryochloris with a unique pigment content and lifestyle.</title>
        <authorList>
            <person name="Partensky F."/>
            <person name="Six C."/>
            <person name="Ratin M."/>
            <person name="Garczarek L."/>
            <person name="Vaulot D."/>
            <person name="Probert I."/>
            <person name="Calteau A."/>
            <person name="Gourvil P."/>
            <person name="Marie D."/>
            <person name="Grebert T."/>
            <person name="Bouchier C."/>
            <person name="Le Panse S."/>
            <person name="Gachenot M."/>
            <person name="Rodriguez F."/>
            <person name="Garrido J.L."/>
        </authorList>
    </citation>
    <scope>NUCLEOTIDE SEQUENCE [LARGE SCALE GENOMIC DNA]</scope>
    <source>
        <strain evidence="2 3">RCC1774</strain>
    </source>
</reference>
<evidence type="ECO:0000259" key="1">
    <source>
        <dbReference type="Pfam" id="PF03364"/>
    </source>
</evidence>
<gene>
    <name evidence="2" type="ORF">C1752_04548</name>
</gene>
<proteinExistence type="predicted"/>
<dbReference type="CDD" id="cd07820">
    <property type="entry name" value="SRPBCC_3"/>
    <property type="match status" value="1"/>
</dbReference>
<dbReference type="InterPro" id="IPR005031">
    <property type="entry name" value="COQ10_START"/>
</dbReference>
<evidence type="ECO:0000313" key="3">
    <source>
        <dbReference type="Proteomes" id="UP000248857"/>
    </source>
</evidence>
<dbReference type="EMBL" id="PQWO01000014">
    <property type="protein sequence ID" value="PZD71827.1"/>
    <property type="molecule type" value="Genomic_DNA"/>
</dbReference>